<accession>F0ZDA0</accession>
<dbReference type="KEGG" id="dpp:DICPUDRAFT_93912"/>
<evidence type="ECO:0000259" key="1">
    <source>
        <dbReference type="Pfam" id="PF03945"/>
    </source>
</evidence>
<dbReference type="InterPro" id="IPR036716">
    <property type="entry name" value="Pest_crys_N_sf"/>
</dbReference>
<name>F0ZDA0_DICPU</name>
<dbReference type="Pfam" id="PF03945">
    <property type="entry name" value="Endotoxin_N"/>
    <property type="match status" value="1"/>
</dbReference>
<dbReference type="OrthoDB" id="23795at2759"/>
<dbReference type="Gene3D" id="1.20.190.10">
    <property type="entry name" value="Pesticidal crystal protein, N-terminal domain"/>
    <property type="match status" value="1"/>
</dbReference>
<dbReference type="GeneID" id="10502852"/>
<dbReference type="PANTHER" id="PTHR35598">
    <property type="entry name" value="ENDOTOXIN_N DOMAIN-CONTAINING PROTEIN"/>
    <property type="match status" value="1"/>
</dbReference>
<keyword evidence="3" id="KW-1185">Reference proteome</keyword>
<organism evidence="2 3">
    <name type="scientific">Dictyostelium purpureum</name>
    <name type="common">Slime mold</name>
    <dbReference type="NCBI Taxonomy" id="5786"/>
    <lineage>
        <taxon>Eukaryota</taxon>
        <taxon>Amoebozoa</taxon>
        <taxon>Evosea</taxon>
        <taxon>Eumycetozoa</taxon>
        <taxon>Dictyostelia</taxon>
        <taxon>Dictyosteliales</taxon>
        <taxon>Dictyosteliaceae</taxon>
        <taxon>Dictyostelium</taxon>
    </lineage>
</organism>
<protein>
    <recommendedName>
        <fullName evidence="1">Pesticidal crystal protein domain-containing protein</fullName>
    </recommendedName>
</protein>
<dbReference type="Proteomes" id="UP000001064">
    <property type="component" value="Unassembled WGS sequence"/>
</dbReference>
<sequence>MSTETSGGVTSKTILEEYNPIHQVFSSFSKEVGAEFPLDDQDYLSLIQAGLSMVPVFGDLISSCFGIIWGKFFPAEDKYVTKEAFEKRISKLYQDMEKKIGIALDAQAADWCNTKFKTLLKGGELFKEAINVYLATKKKGNYSGAEKIKVETFIVAHHAVFTKSLSDALIFFSSEKYVKFTIKLYLETAAIYLAFLKDTLVFGKDWGLPTVYLEGSFGVKSIQQKVHEATADVFKTYKLFIEIFNKDKNLAGKMPDWSILVATYLHGDMTLYPHSVHWLKRHKYDHGLTSFLLPKDIVQPHIFSIDATQVGIMCEGLTQIYTNKINGQTCNYVMNTYDYALVKGMERKKTLVYFTLYEEVQRTLAFRFYISNTQGNYNDFELTVRELDPEKVDQKEKPGYHPDDAFKIKLKEHKQKKMKNSKPFVSPYGNGNMDMYQSDPITLETSKIYYVEFISSSDINLGSYYHRVDIISGAAVTDKLAYEEGDRPMINVDLEEESSLIDFAKLGAEYDAAEAMFLANNAVGSVVSGVKGLFGK</sequence>
<evidence type="ECO:0000313" key="2">
    <source>
        <dbReference type="EMBL" id="EGC38101.1"/>
    </source>
</evidence>
<proteinExistence type="predicted"/>
<dbReference type="VEuPathDB" id="AmoebaDB:DICPUDRAFT_93912"/>
<dbReference type="eggNOG" id="ENOG502RIEX">
    <property type="taxonomic scope" value="Eukaryota"/>
</dbReference>
<feature type="domain" description="Pesticidal crystal protein" evidence="1">
    <location>
        <begin position="48"/>
        <end position="209"/>
    </location>
</feature>
<dbReference type="InterPro" id="IPR005639">
    <property type="entry name" value="Pest_crys_dom_I"/>
</dbReference>
<dbReference type="AlphaFoldDB" id="F0ZDA0"/>
<dbReference type="GO" id="GO:0001907">
    <property type="term" value="P:symbiont-mediated killing of host cell"/>
    <property type="evidence" value="ECO:0007669"/>
    <property type="project" value="InterPro"/>
</dbReference>
<dbReference type="PANTHER" id="PTHR35598:SF2">
    <property type="entry name" value="PESTICIDAL CRYSTAL PROTEIN N-TERMINAL DOMAIN-CONTAINING PROTEIN"/>
    <property type="match status" value="1"/>
</dbReference>
<dbReference type="RefSeq" id="XP_003285408.1">
    <property type="nucleotide sequence ID" value="XM_003285360.1"/>
</dbReference>
<gene>
    <name evidence="2" type="ORF">DICPUDRAFT_93912</name>
</gene>
<dbReference type="GO" id="GO:0090729">
    <property type="term" value="F:toxin activity"/>
    <property type="evidence" value="ECO:0007669"/>
    <property type="project" value="InterPro"/>
</dbReference>
<dbReference type="EMBL" id="GL870984">
    <property type="protein sequence ID" value="EGC38101.1"/>
    <property type="molecule type" value="Genomic_DNA"/>
</dbReference>
<evidence type="ECO:0000313" key="3">
    <source>
        <dbReference type="Proteomes" id="UP000001064"/>
    </source>
</evidence>
<dbReference type="SUPFAM" id="SSF56849">
    <property type="entry name" value="delta-Endotoxin (insectocide), N-terminal domain"/>
    <property type="match status" value="1"/>
</dbReference>
<reference evidence="3" key="1">
    <citation type="journal article" date="2011" name="Genome Biol.">
        <title>Comparative genomics of the social amoebae Dictyostelium discoideum and Dictyostelium purpureum.</title>
        <authorList>
            <consortium name="US DOE Joint Genome Institute (JGI-PGF)"/>
            <person name="Sucgang R."/>
            <person name="Kuo A."/>
            <person name="Tian X."/>
            <person name="Salerno W."/>
            <person name="Parikh A."/>
            <person name="Feasley C.L."/>
            <person name="Dalin E."/>
            <person name="Tu H."/>
            <person name="Huang E."/>
            <person name="Barry K."/>
            <person name="Lindquist E."/>
            <person name="Shapiro H."/>
            <person name="Bruce D."/>
            <person name="Schmutz J."/>
            <person name="Salamov A."/>
            <person name="Fey P."/>
            <person name="Gaudet P."/>
            <person name="Anjard C."/>
            <person name="Babu M.M."/>
            <person name="Basu S."/>
            <person name="Bushmanova Y."/>
            <person name="van der Wel H."/>
            <person name="Katoh-Kurasawa M."/>
            <person name="Dinh C."/>
            <person name="Coutinho P.M."/>
            <person name="Saito T."/>
            <person name="Elias M."/>
            <person name="Schaap P."/>
            <person name="Kay R.R."/>
            <person name="Henrissat B."/>
            <person name="Eichinger L."/>
            <person name="Rivero F."/>
            <person name="Putnam N.H."/>
            <person name="West C.M."/>
            <person name="Loomis W.F."/>
            <person name="Chisholm R.L."/>
            <person name="Shaulsky G."/>
            <person name="Strassmann J.E."/>
            <person name="Queller D.C."/>
            <person name="Kuspa A."/>
            <person name="Grigoriev I.V."/>
        </authorList>
    </citation>
    <scope>NUCLEOTIDE SEQUENCE [LARGE SCALE GENOMIC DNA]</scope>
    <source>
        <strain evidence="3">QSDP1</strain>
    </source>
</reference>
<dbReference type="InParanoid" id="F0ZDA0"/>